<keyword evidence="6" id="KW-0732">Signal</keyword>
<dbReference type="Pfam" id="PF00270">
    <property type="entry name" value="DEAD"/>
    <property type="match status" value="1"/>
</dbReference>
<evidence type="ECO:0000259" key="7">
    <source>
        <dbReference type="PROSITE" id="PS51192"/>
    </source>
</evidence>
<organism evidence="9 10">
    <name type="scientific">Tetraparma gracilis</name>
    <dbReference type="NCBI Taxonomy" id="2962635"/>
    <lineage>
        <taxon>Eukaryota</taxon>
        <taxon>Sar</taxon>
        <taxon>Stramenopiles</taxon>
        <taxon>Ochrophyta</taxon>
        <taxon>Bolidophyceae</taxon>
        <taxon>Parmales</taxon>
        <taxon>Triparmaceae</taxon>
        <taxon>Tetraparma</taxon>
    </lineage>
</organism>
<keyword evidence="10" id="KW-1185">Reference proteome</keyword>
<evidence type="ECO:0000256" key="4">
    <source>
        <dbReference type="ARBA" id="ARBA00022840"/>
    </source>
</evidence>
<evidence type="ECO:0008006" key="11">
    <source>
        <dbReference type="Google" id="ProtNLM"/>
    </source>
</evidence>
<dbReference type="Proteomes" id="UP001165060">
    <property type="component" value="Unassembled WGS sequence"/>
</dbReference>
<dbReference type="PANTHER" id="PTHR47960">
    <property type="entry name" value="DEAD-BOX ATP-DEPENDENT RNA HELICASE 50"/>
    <property type="match status" value="1"/>
</dbReference>
<dbReference type="CDD" id="cd18787">
    <property type="entry name" value="SF2_C_DEAD"/>
    <property type="match status" value="1"/>
</dbReference>
<feature type="compositionally biased region" description="Pro residues" evidence="5">
    <location>
        <begin position="97"/>
        <end position="110"/>
    </location>
</feature>
<keyword evidence="4" id="KW-0067">ATP-binding</keyword>
<feature type="region of interest" description="Disordered" evidence="5">
    <location>
        <begin position="480"/>
        <end position="518"/>
    </location>
</feature>
<dbReference type="SUPFAM" id="SSF52540">
    <property type="entry name" value="P-loop containing nucleoside triphosphate hydrolases"/>
    <property type="match status" value="1"/>
</dbReference>
<dbReference type="PROSITE" id="PS51194">
    <property type="entry name" value="HELICASE_CTER"/>
    <property type="match status" value="1"/>
</dbReference>
<accession>A0ABQ6MHT1</accession>
<evidence type="ECO:0000256" key="1">
    <source>
        <dbReference type="ARBA" id="ARBA00022741"/>
    </source>
</evidence>
<reference evidence="9 10" key="1">
    <citation type="journal article" date="2023" name="Commun. Biol.">
        <title>Genome analysis of Parmales, the sister group of diatoms, reveals the evolutionary specialization of diatoms from phago-mixotrophs to photoautotrophs.</title>
        <authorList>
            <person name="Ban H."/>
            <person name="Sato S."/>
            <person name="Yoshikawa S."/>
            <person name="Yamada K."/>
            <person name="Nakamura Y."/>
            <person name="Ichinomiya M."/>
            <person name="Sato N."/>
            <person name="Blanc-Mathieu R."/>
            <person name="Endo H."/>
            <person name="Kuwata A."/>
            <person name="Ogata H."/>
        </authorList>
    </citation>
    <scope>NUCLEOTIDE SEQUENCE [LARGE SCALE GENOMIC DNA]</scope>
</reference>
<dbReference type="Pfam" id="PF00271">
    <property type="entry name" value="Helicase_C"/>
    <property type="match status" value="1"/>
</dbReference>
<feature type="domain" description="Helicase ATP-binding" evidence="7">
    <location>
        <begin position="101"/>
        <end position="289"/>
    </location>
</feature>
<dbReference type="InterPro" id="IPR014001">
    <property type="entry name" value="Helicase_ATP-bd"/>
</dbReference>
<evidence type="ECO:0000256" key="2">
    <source>
        <dbReference type="ARBA" id="ARBA00022801"/>
    </source>
</evidence>
<evidence type="ECO:0000313" key="10">
    <source>
        <dbReference type="Proteomes" id="UP001165060"/>
    </source>
</evidence>
<keyword evidence="1" id="KW-0547">Nucleotide-binding</keyword>
<feature type="domain" description="Helicase C-terminal" evidence="8">
    <location>
        <begin position="326"/>
        <end position="482"/>
    </location>
</feature>
<evidence type="ECO:0000313" key="9">
    <source>
        <dbReference type="EMBL" id="GMI26605.1"/>
    </source>
</evidence>
<keyword evidence="2" id="KW-0378">Hydrolase</keyword>
<feature type="compositionally biased region" description="Basic residues" evidence="5">
    <location>
        <begin position="492"/>
        <end position="503"/>
    </location>
</feature>
<dbReference type="Gene3D" id="3.40.50.300">
    <property type="entry name" value="P-loop containing nucleotide triphosphate hydrolases"/>
    <property type="match status" value="2"/>
</dbReference>
<feature type="chain" id="PRO_5046346050" description="P-loop containing nucleoside triphosphate hydrolase protein" evidence="6">
    <location>
        <begin position="22"/>
        <end position="518"/>
    </location>
</feature>
<dbReference type="PROSITE" id="PS51192">
    <property type="entry name" value="HELICASE_ATP_BIND_1"/>
    <property type="match status" value="1"/>
</dbReference>
<evidence type="ECO:0000259" key="8">
    <source>
        <dbReference type="PROSITE" id="PS51194"/>
    </source>
</evidence>
<feature type="region of interest" description="Disordered" evidence="5">
    <location>
        <begin position="71"/>
        <end position="116"/>
    </location>
</feature>
<dbReference type="SMART" id="SM00487">
    <property type="entry name" value="DEXDc"/>
    <property type="match status" value="1"/>
</dbReference>
<dbReference type="EMBL" id="BRYB01000264">
    <property type="protein sequence ID" value="GMI26605.1"/>
    <property type="molecule type" value="Genomic_DNA"/>
</dbReference>
<gene>
    <name evidence="9" type="ORF">TeGR_g6101</name>
</gene>
<name>A0ABQ6MHT1_9STRA</name>
<feature type="compositionally biased region" description="Low complexity" evidence="5">
    <location>
        <begin position="81"/>
        <end position="96"/>
    </location>
</feature>
<feature type="signal peptide" evidence="6">
    <location>
        <begin position="1"/>
        <end position="21"/>
    </location>
</feature>
<dbReference type="SUPFAM" id="SSF101447">
    <property type="entry name" value="Formin homology 2 domain (FH2 domain)"/>
    <property type="match status" value="1"/>
</dbReference>
<sequence>MPPSPFPLLLLLLLLLPPSSPLSSPSPPSLFSALPLSSLAPKGPPKARATFLKLCELAGVERPTKIQALAWPRLLPPPLTSRPGSRPGSQPGSRPGSSPPPPPPPPPPPVLIADQTGSGKTLSYLLPSLLAALLAPLPNHPPQQPASPRLLVLAPTAELAFQVSAVAATALRGRLRVVSAAAVAEDGRKSPARLQAQDLRRRGAGVLVGTPGRVAQLASGLAPAVSLASVQTIVLDEVDILLSDETFLPHLSPLLRRAPPRARFVFATATLPASIAALVEREFPSKSGVTAVRGPGLHRAPAALRTSLVDVSTPPGSPAEDGLRRKAEALAEAISENKCARTLVFCNTVETCRSVENMLARRDRGGKMYKVGAYHGALEASKRARALETFSAEAAVDRVLVCTDRAARGVDFRNRPVDHVVLYDWPKDPAEYVRRIGRTCRAGRGGRVTVLAFGKQLPLARASMGGGKGGVVDVYIAPEDGEGEEGEWDGKKRGRGAARKQKKGTFTQIDDGALWDAR</sequence>
<keyword evidence="3" id="KW-0347">Helicase</keyword>
<dbReference type="InterPro" id="IPR011545">
    <property type="entry name" value="DEAD/DEAH_box_helicase_dom"/>
</dbReference>
<evidence type="ECO:0000256" key="3">
    <source>
        <dbReference type="ARBA" id="ARBA00022806"/>
    </source>
</evidence>
<dbReference type="SMART" id="SM00490">
    <property type="entry name" value="HELICc"/>
    <property type="match status" value="1"/>
</dbReference>
<protein>
    <recommendedName>
        <fullName evidence="11">P-loop containing nucleoside triphosphate hydrolase protein</fullName>
    </recommendedName>
</protein>
<evidence type="ECO:0000256" key="6">
    <source>
        <dbReference type="SAM" id="SignalP"/>
    </source>
</evidence>
<dbReference type="InterPro" id="IPR027417">
    <property type="entry name" value="P-loop_NTPase"/>
</dbReference>
<comment type="caution">
    <text evidence="9">The sequence shown here is derived from an EMBL/GenBank/DDBJ whole genome shotgun (WGS) entry which is preliminary data.</text>
</comment>
<dbReference type="InterPro" id="IPR001650">
    <property type="entry name" value="Helicase_C-like"/>
</dbReference>
<evidence type="ECO:0000256" key="5">
    <source>
        <dbReference type="SAM" id="MobiDB-lite"/>
    </source>
</evidence>
<proteinExistence type="predicted"/>